<dbReference type="EMBL" id="HBHJ01013150">
    <property type="protein sequence ID" value="CAD9682354.1"/>
    <property type="molecule type" value="Transcribed_RNA"/>
</dbReference>
<sequence>MSLGAMGPGQPLPDGVKFSNPGLSAGQWWQYLTNVAKISPIPKDMKFGDVPQGVLRLGGTFVVDRGEVIYSRADKIPGDHPDVGEVLQIALQAAKANSDP</sequence>
<reference evidence="1" key="1">
    <citation type="submission" date="2021-01" db="EMBL/GenBank/DDBJ databases">
        <authorList>
            <person name="Corre E."/>
            <person name="Pelletier E."/>
            <person name="Niang G."/>
            <person name="Scheremetjew M."/>
            <person name="Finn R."/>
            <person name="Kale V."/>
            <person name="Holt S."/>
            <person name="Cochrane G."/>
            <person name="Meng A."/>
            <person name="Brown T."/>
            <person name="Cohen L."/>
        </authorList>
    </citation>
    <scope>NUCLEOTIDE SEQUENCE</scope>
    <source>
        <strain evidence="1">CCMP1243</strain>
    </source>
</reference>
<dbReference type="AlphaFoldDB" id="A0A7S2WDZ0"/>
<accession>A0A7S2WDZ0</accession>
<name>A0A7S2WDZ0_9STRA</name>
<proteinExistence type="predicted"/>
<evidence type="ECO:0000313" key="1">
    <source>
        <dbReference type="EMBL" id="CAD9682354.1"/>
    </source>
</evidence>
<protein>
    <submittedName>
        <fullName evidence="1">Uncharacterized protein</fullName>
    </submittedName>
</protein>
<organism evidence="1">
    <name type="scientific">Rhizochromulina marina</name>
    <dbReference type="NCBI Taxonomy" id="1034831"/>
    <lineage>
        <taxon>Eukaryota</taxon>
        <taxon>Sar</taxon>
        <taxon>Stramenopiles</taxon>
        <taxon>Ochrophyta</taxon>
        <taxon>Dictyochophyceae</taxon>
        <taxon>Rhizochromulinales</taxon>
        <taxon>Rhizochromulina</taxon>
    </lineage>
</organism>
<gene>
    <name evidence="1" type="ORF">RMAR1173_LOCUS8580</name>
</gene>